<dbReference type="PROSITE" id="PS00027">
    <property type="entry name" value="HOMEOBOX_1"/>
    <property type="match status" value="1"/>
</dbReference>
<dbReference type="SMART" id="SM00389">
    <property type="entry name" value="HOX"/>
    <property type="match status" value="1"/>
</dbReference>
<keyword evidence="4 6" id="KW-0371">Homeobox</keyword>
<dbReference type="PANTHER" id="PTHR11211">
    <property type="entry name" value="IROQUOIS-CLASS HOMEODOMAIN PROTEIN IRX"/>
    <property type="match status" value="1"/>
</dbReference>
<dbReference type="SUPFAM" id="SSF46689">
    <property type="entry name" value="Homeodomain-like"/>
    <property type="match status" value="1"/>
</dbReference>
<evidence type="ECO:0000313" key="10">
    <source>
        <dbReference type="Proteomes" id="UP000762676"/>
    </source>
</evidence>
<sequence length="330" mass="36587">MPSSTGAENDLPVFIIANKITFKGTMITVTTPGEARRGQASFEHYKFVFFSFLAGCGSFCALLPPSSSSSSSPAMSSPCCENGRTLVNPHTGQSVCSCQYPPSLLTYSRMGLPEPVYPTPPYNSHQSYVPLGSDPSAFYPPLNSPYDLKDTGDNWRGIGQSPACYPYDPTSMPAYPYPSTYGGMDINSAARRKNATRENTNTLKAWLYEHRKNPYPTKGEKIMLAIITKMTLTQVSTWFANARRRLKKENKMTWSPRNKPGGDNGGDDDDDDDDDDSKDKGGSHESDDEERKGDTSPKDEKKSCDRVEMSIYGHFLIKQPRGNPNVHWRA</sequence>
<comment type="subcellular location">
    <subcellularLocation>
        <location evidence="1 6">Nucleus</location>
    </subcellularLocation>
</comment>
<evidence type="ECO:0000256" key="3">
    <source>
        <dbReference type="ARBA" id="ARBA00023125"/>
    </source>
</evidence>
<feature type="compositionally biased region" description="Basic and acidic residues" evidence="7">
    <location>
        <begin position="277"/>
        <end position="306"/>
    </location>
</feature>
<reference evidence="9 10" key="1">
    <citation type="journal article" date="2021" name="Elife">
        <title>Chloroplast acquisition without the gene transfer in kleptoplastic sea slugs, Plakobranchus ocellatus.</title>
        <authorList>
            <person name="Maeda T."/>
            <person name="Takahashi S."/>
            <person name="Yoshida T."/>
            <person name="Shimamura S."/>
            <person name="Takaki Y."/>
            <person name="Nagai Y."/>
            <person name="Toyoda A."/>
            <person name="Suzuki Y."/>
            <person name="Arimoto A."/>
            <person name="Ishii H."/>
            <person name="Satoh N."/>
            <person name="Nishiyama T."/>
            <person name="Hasebe M."/>
            <person name="Maruyama T."/>
            <person name="Minagawa J."/>
            <person name="Obokata J."/>
            <person name="Shigenobu S."/>
        </authorList>
    </citation>
    <scope>NUCLEOTIDE SEQUENCE [LARGE SCALE GENOMIC DNA]</scope>
</reference>
<dbReference type="PROSITE" id="PS50071">
    <property type="entry name" value="HOMEOBOX_2"/>
    <property type="match status" value="1"/>
</dbReference>
<dbReference type="GO" id="GO:0000978">
    <property type="term" value="F:RNA polymerase II cis-regulatory region sequence-specific DNA binding"/>
    <property type="evidence" value="ECO:0007669"/>
    <property type="project" value="TreeGrafter"/>
</dbReference>
<feature type="region of interest" description="Disordered" evidence="7">
    <location>
        <begin position="249"/>
        <end position="306"/>
    </location>
</feature>
<dbReference type="EMBL" id="BMAT01000636">
    <property type="protein sequence ID" value="GFR69944.1"/>
    <property type="molecule type" value="Genomic_DNA"/>
</dbReference>
<dbReference type="Proteomes" id="UP000762676">
    <property type="component" value="Unassembled WGS sequence"/>
</dbReference>
<organism evidence="9 10">
    <name type="scientific">Elysia marginata</name>
    <dbReference type="NCBI Taxonomy" id="1093978"/>
    <lineage>
        <taxon>Eukaryota</taxon>
        <taxon>Metazoa</taxon>
        <taxon>Spiralia</taxon>
        <taxon>Lophotrochozoa</taxon>
        <taxon>Mollusca</taxon>
        <taxon>Gastropoda</taxon>
        <taxon>Heterobranchia</taxon>
        <taxon>Euthyneura</taxon>
        <taxon>Panpulmonata</taxon>
        <taxon>Sacoglossa</taxon>
        <taxon>Placobranchoidea</taxon>
        <taxon>Plakobranchidae</taxon>
        <taxon>Elysia</taxon>
    </lineage>
</organism>
<dbReference type="AlphaFoldDB" id="A0AAV4F9H4"/>
<feature type="DNA-binding region" description="Homeobox" evidence="6">
    <location>
        <begin position="188"/>
        <end position="250"/>
    </location>
</feature>
<accession>A0AAV4F9H4</accession>
<name>A0AAV4F9H4_9GAST</name>
<keyword evidence="5 6" id="KW-0539">Nucleus</keyword>
<dbReference type="PANTHER" id="PTHR11211:SF40">
    <property type="entry name" value="MIRROR, ISOFORM C"/>
    <property type="match status" value="1"/>
</dbReference>
<dbReference type="GO" id="GO:0005634">
    <property type="term" value="C:nucleus"/>
    <property type="evidence" value="ECO:0007669"/>
    <property type="project" value="UniProtKB-SubCell"/>
</dbReference>
<evidence type="ECO:0000259" key="8">
    <source>
        <dbReference type="PROSITE" id="PS50071"/>
    </source>
</evidence>
<keyword evidence="10" id="KW-1185">Reference proteome</keyword>
<evidence type="ECO:0000313" key="9">
    <source>
        <dbReference type="EMBL" id="GFR69944.1"/>
    </source>
</evidence>
<feature type="compositionally biased region" description="Acidic residues" evidence="7">
    <location>
        <begin position="265"/>
        <end position="276"/>
    </location>
</feature>
<evidence type="ECO:0000256" key="2">
    <source>
        <dbReference type="ARBA" id="ARBA00008446"/>
    </source>
</evidence>
<dbReference type="InterPro" id="IPR009057">
    <property type="entry name" value="Homeodomain-like_sf"/>
</dbReference>
<feature type="domain" description="Homeobox" evidence="8">
    <location>
        <begin position="186"/>
        <end position="249"/>
    </location>
</feature>
<dbReference type="CDD" id="cd00086">
    <property type="entry name" value="homeodomain"/>
    <property type="match status" value="1"/>
</dbReference>
<comment type="caution">
    <text evidence="9">The sequence shown here is derived from an EMBL/GenBank/DDBJ whole genome shotgun (WGS) entry which is preliminary data.</text>
</comment>
<evidence type="ECO:0000256" key="5">
    <source>
        <dbReference type="ARBA" id="ARBA00023242"/>
    </source>
</evidence>
<dbReference type="FunFam" id="1.10.10.60:FF:000003">
    <property type="entry name" value="Iroquois-class homeobox protein IRX"/>
    <property type="match status" value="1"/>
</dbReference>
<evidence type="ECO:0000256" key="4">
    <source>
        <dbReference type="ARBA" id="ARBA00023155"/>
    </source>
</evidence>
<evidence type="ECO:0000256" key="1">
    <source>
        <dbReference type="ARBA" id="ARBA00004123"/>
    </source>
</evidence>
<gene>
    <name evidence="9" type="ORF">ElyMa_000314500</name>
</gene>
<dbReference type="InterPro" id="IPR017970">
    <property type="entry name" value="Homeobox_CS"/>
</dbReference>
<evidence type="ECO:0000256" key="7">
    <source>
        <dbReference type="SAM" id="MobiDB-lite"/>
    </source>
</evidence>
<dbReference type="GO" id="GO:0030182">
    <property type="term" value="P:neuron differentiation"/>
    <property type="evidence" value="ECO:0007669"/>
    <property type="project" value="TreeGrafter"/>
</dbReference>
<dbReference type="GO" id="GO:0000981">
    <property type="term" value="F:DNA-binding transcription factor activity, RNA polymerase II-specific"/>
    <property type="evidence" value="ECO:0007669"/>
    <property type="project" value="InterPro"/>
</dbReference>
<protein>
    <submittedName>
        <fullName evidence="9">Iroquois-class homeodomain protein IRX-6-like</fullName>
    </submittedName>
</protein>
<keyword evidence="3 6" id="KW-0238">DNA-binding</keyword>
<evidence type="ECO:0000256" key="6">
    <source>
        <dbReference type="PROSITE-ProRule" id="PRU00108"/>
    </source>
</evidence>
<dbReference type="InterPro" id="IPR001356">
    <property type="entry name" value="HD"/>
</dbReference>
<dbReference type="GO" id="GO:0048468">
    <property type="term" value="P:cell development"/>
    <property type="evidence" value="ECO:0007669"/>
    <property type="project" value="TreeGrafter"/>
</dbReference>
<comment type="similarity">
    <text evidence="2">Belongs to the TALE/IRO homeobox family.</text>
</comment>
<dbReference type="Pfam" id="PF05920">
    <property type="entry name" value="Homeobox_KN"/>
    <property type="match status" value="1"/>
</dbReference>
<dbReference type="Gene3D" id="1.10.10.60">
    <property type="entry name" value="Homeodomain-like"/>
    <property type="match status" value="1"/>
</dbReference>
<proteinExistence type="inferred from homology"/>
<dbReference type="InterPro" id="IPR008422">
    <property type="entry name" value="KN_HD"/>
</dbReference>